<reference evidence="5 6" key="1">
    <citation type="submission" date="2015-07" db="EMBL/GenBank/DDBJ databases">
        <title>Genome sequence of Ornatilinea apprima DSM 23815.</title>
        <authorList>
            <person name="Hemp J."/>
            <person name="Ward L.M."/>
            <person name="Pace L.A."/>
            <person name="Fischer W.W."/>
        </authorList>
    </citation>
    <scope>NUCLEOTIDE SEQUENCE [LARGE SCALE GENOMIC DNA]</scope>
    <source>
        <strain evidence="5 6">P3M-1</strain>
    </source>
</reference>
<dbReference type="Gene3D" id="3.30.1330.30">
    <property type="match status" value="1"/>
</dbReference>
<dbReference type="SMART" id="SM00967">
    <property type="entry name" value="SpoU_sub_bind"/>
    <property type="match status" value="1"/>
</dbReference>
<dbReference type="GO" id="GO:0008173">
    <property type="term" value="F:RNA methyltransferase activity"/>
    <property type="evidence" value="ECO:0007669"/>
    <property type="project" value="InterPro"/>
</dbReference>
<evidence type="ECO:0000313" key="5">
    <source>
        <dbReference type="EMBL" id="KPL75178.1"/>
    </source>
</evidence>
<accession>A0A0N8GMF8</accession>
<feature type="domain" description="RNA 2-O ribose methyltransferase substrate binding" evidence="4">
    <location>
        <begin position="30"/>
        <end position="104"/>
    </location>
</feature>
<dbReference type="GO" id="GO:0005737">
    <property type="term" value="C:cytoplasm"/>
    <property type="evidence" value="ECO:0007669"/>
    <property type="project" value="UniProtKB-ARBA"/>
</dbReference>
<dbReference type="EMBL" id="LGCL01000030">
    <property type="protein sequence ID" value="KPL75178.1"/>
    <property type="molecule type" value="Genomic_DNA"/>
</dbReference>
<name>A0A0N8GMF8_9CHLR</name>
<dbReference type="InterPro" id="IPR053888">
    <property type="entry name" value="MRM3-like_sub_bind"/>
</dbReference>
<evidence type="ECO:0000313" key="6">
    <source>
        <dbReference type="Proteomes" id="UP000050417"/>
    </source>
</evidence>
<dbReference type="Gene3D" id="3.40.1280.10">
    <property type="match status" value="1"/>
</dbReference>
<dbReference type="OrthoDB" id="9794400at2"/>
<dbReference type="GO" id="GO:0006396">
    <property type="term" value="P:RNA processing"/>
    <property type="evidence" value="ECO:0007669"/>
    <property type="project" value="InterPro"/>
</dbReference>
<proteinExistence type="inferred from homology"/>
<dbReference type="RefSeq" id="WP_075063483.1">
    <property type="nucleotide sequence ID" value="NZ_LGCL01000030.1"/>
</dbReference>
<dbReference type="InterPro" id="IPR029064">
    <property type="entry name" value="Ribosomal_eL30-like_sf"/>
</dbReference>
<dbReference type="InterPro" id="IPR029028">
    <property type="entry name" value="Alpha/beta_knot_MTases"/>
</dbReference>
<dbReference type="Pfam" id="PF22435">
    <property type="entry name" value="MRM3-like_sub_bind"/>
    <property type="match status" value="1"/>
</dbReference>
<dbReference type="InterPro" id="IPR001537">
    <property type="entry name" value="SpoU_MeTrfase"/>
</dbReference>
<keyword evidence="3" id="KW-0808">Transferase</keyword>
<organism evidence="5 6">
    <name type="scientific">Ornatilinea apprima</name>
    <dbReference type="NCBI Taxonomy" id="1134406"/>
    <lineage>
        <taxon>Bacteria</taxon>
        <taxon>Bacillati</taxon>
        <taxon>Chloroflexota</taxon>
        <taxon>Anaerolineae</taxon>
        <taxon>Anaerolineales</taxon>
        <taxon>Anaerolineaceae</taxon>
        <taxon>Ornatilinea</taxon>
    </lineage>
</organism>
<evidence type="ECO:0000256" key="3">
    <source>
        <dbReference type="ARBA" id="ARBA00022679"/>
    </source>
</evidence>
<keyword evidence="6" id="KW-1185">Reference proteome</keyword>
<gene>
    <name evidence="5" type="ORF">ADN00_13160</name>
</gene>
<dbReference type="PANTHER" id="PTHR43191">
    <property type="entry name" value="RRNA METHYLTRANSFERASE 3"/>
    <property type="match status" value="1"/>
</dbReference>
<comment type="caution">
    <text evidence="5">The sequence shown here is derived from an EMBL/GenBank/DDBJ whole genome shotgun (WGS) entry which is preliminary data.</text>
</comment>
<evidence type="ECO:0000259" key="4">
    <source>
        <dbReference type="SMART" id="SM00967"/>
    </source>
</evidence>
<comment type="similarity">
    <text evidence="1">Belongs to the class IV-like SAM-binding methyltransferase superfamily. RNA methyltransferase TrmH family.</text>
</comment>
<evidence type="ECO:0000256" key="2">
    <source>
        <dbReference type="ARBA" id="ARBA00022603"/>
    </source>
</evidence>
<dbReference type="GO" id="GO:0032259">
    <property type="term" value="P:methylation"/>
    <property type="evidence" value="ECO:0007669"/>
    <property type="project" value="UniProtKB-KW"/>
</dbReference>
<dbReference type="AlphaFoldDB" id="A0A0N8GMF8"/>
<evidence type="ECO:0000256" key="1">
    <source>
        <dbReference type="ARBA" id="ARBA00007228"/>
    </source>
</evidence>
<dbReference type="CDD" id="cd18095">
    <property type="entry name" value="SpoU-like_rRNA-MTase"/>
    <property type="match status" value="1"/>
</dbReference>
<dbReference type="SUPFAM" id="SSF55315">
    <property type="entry name" value="L30e-like"/>
    <property type="match status" value="1"/>
</dbReference>
<dbReference type="SUPFAM" id="SSF75217">
    <property type="entry name" value="alpha/beta knot"/>
    <property type="match status" value="1"/>
</dbReference>
<sequence length="262" mass="28090">MITSSQNAKIKLARALTARSKDRQKTGAFIVEGVRLAEEALAAAWQPQMVLFSAQLSARGLQIVEAYRSSGVEVEEASPEVLASLSDTETPQGIYAIFARRDLPLPSQPDFILIADQVRDPGNLGTLIRTAAAAAVQALIVPPGTTDPFAPKVLRSAMGAHFRLPILELSWPQIVTRFKADARPSLRFLIAEAQGGDSCWQARLDQPVVLIVGSEAEGASPEARQAADGLIHIPMPGQSESLNAAVAGSILCFEVVRQRSHH</sequence>
<dbReference type="STRING" id="1134406.ADN00_13160"/>
<dbReference type="InterPro" id="IPR029026">
    <property type="entry name" value="tRNA_m1G_MTases_N"/>
</dbReference>
<dbReference type="Proteomes" id="UP000050417">
    <property type="component" value="Unassembled WGS sequence"/>
</dbReference>
<dbReference type="InterPro" id="IPR051259">
    <property type="entry name" value="rRNA_Methyltransferase"/>
</dbReference>
<dbReference type="Pfam" id="PF00588">
    <property type="entry name" value="SpoU_methylase"/>
    <property type="match status" value="1"/>
</dbReference>
<dbReference type="GO" id="GO:0003723">
    <property type="term" value="F:RNA binding"/>
    <property type="evidence" value="ECO:0007669"/>
    <property type="project" value="InterPro"/>
</dbReference>
<dbReference type="InterPro" id="IPR013123">
    <property type="entry name" value="SpoU_subst-bd"/>
</dbReference>
<keyword evidence="2" id="KW-0489">Methyltransferase</keyword>
<protein>
    <recommendedName>
        <fullName evidence="4">RNA 2-O ribose methyltransferase substrate binding domain-containing protein</fullName>
    </recommendedName>
</protein>
<dbReference type="PANTHER" id="PTHR43191:SF2">
    <property type="entry name" value="RRNA METHYLTRANSFERASE 3, MITOCHONDRIAL"/>
    <property type="match status" value="1"/>
</dbReference>